<organism evidence="1 2">
    <name type="scientific">Entomophthora muscae</name>
    <dbReference type="NCBI Taxonomy" id="34485"/>
    <lineage>
        <taxon>Eukaryota</taxon>
        <taxon>Fungi</taxon>
        <taxon>Fungi incertae sedis</taxon>
        <taxon>Zoopagomycota</taxon>
        <taxon>Entomophthoromycotina</taxon>
        <taxon>Entomophthoromycetes</taxon>
        <taxon>Entomophthorales</taxon>
        <taxon>Entomophthoraceae</taxon>
        <taxon>Entomophthora</taxon>
    </lineage>
</organism>
<protein>
    <submittedName>
        <fullName evidence="1">Uncharacterized protein</fullName>
    </submittedName>
</protein>
<dbReference type="Proteomes" id="UP001165960">
    <property type="component" value="Unassembled WGS sequence"/>
</dbReference>
<gene>
    <name evidence="1" type="ORF">DSO57_1035691</name>
</gene>
<comment type="caution">
    <text evidence="1">The sequence shown here is derived from an EMBL/GenBank/DDBJ whole genome shotgun (WGS) entry which is preliminary data.</text>
</comment>
<evidence type="ECO:0000313" key="1">
    <source>
        <dbReference type="EMBL" id="KAJ9056195.1"/>
    </source>
</evidence>
<reference evidence="1" key="1">
    <citation type="submission" date="2022-04" db="EMBL/GenBank/DDBJ databases">
        <title>Genome of the entomopathogenic fungus Entomophthora muscae.</title>
        <authorList>
            <person name="Elya C."/>
            <person name="Lovett B.R."/>
            <person name="Lee E."/>
            <person name="Macias A.M."/>
            <person name="Hajek A.E."/>
            <person name="De Bivort B.L."/>
            <person name="Kasson M.T."/>
            <person name="De Fine Licht H.H."/>
            <person name="Stajich J.E."/>
        </authorList>
    </citation>
    <scope>NUCLEOTIDE SEQUENCE</scope>
    <source>
        <strain evidence="1">Berkeley</strain>
    </source>
</reference>
<sequence length="64" mass="7126">MKAQNKGNFQAAPNNCSAGGSHEFEDSYTTCDIVWAVLCFPLGLACCYSMREHKCKKCLTIFEN</sequence>
<proteinExistence type="predicted"/>
<evidence type="ECO:0000313" key="2">
    <source>
        <dbReference type="Proteomes" id="UP001165960"/>
    </source>
</evidence>
<keyword evidence="2" id="KW-1185">Reference proteome</keyword>
<name>A0ACC2S1M3_9FUNG</name>
<accession>A0ACC2S1M3</accession>
<dbReference type="EMBL" id="QTSX02006002">
    <property type="protein sequence ID" value="KAJ9056195.1"/>
    <property type="molecule type" value="Genomic_DNA"/>
</dbReference>